<reference evidence="1 2" key="1">
    <citation type="submission" date="2017-07" db="EMBL/GenBank/DDBJ databases">
        <title>Genome sequencing and assembly of Paenibacillus rigui.</title>
        <authorList>
            <person name="Mayilraj S."/>
        </authorList>
    </citation>
    <scope>NUCLEOTIDE SEQUENCE [LARGE SCALE GENOMIC DNA]</scope>
    <source>
        <strain evidence="1 2">JCM 16352</strain>
    </source>
</reference>
<organism evidence="1 2">
    <name type="scientific">Paenibacillus rigui</name>
    <dbReference type="NCBI Taxonomy" id="554312"/>
    <lineage>
        <taxon>Bacteria</taxon>
        <taxon>Bacillati</taxon>
        <taxon>Bacillota</taxon>
        <taxon>Bacilli</taxon>
        <taxon>Bacillales</taxon>
        <taxon>Paenibacillaceae</taxon>
        <taxon>Paenibacillus</taxon>
    </lineage>
</organism>
<proteinExistence type="predicted"/>
<dbReference type="Pfam" id="PF04074">
    <property type="entry name" value="DUF386"/>
    <property type="match status" value="1"/>
</dbReference>
<dbReference type="EMBL" id="NMQW01000035">
    <property type="protein sequence ID" value="OXM84031.1"/>
    <property type="molecule type" value="Genomic_DNA"/>
</dbReference>
<evidence type="ECO:0000313" key="2">
    <source>
        <dbReference type="Proteomes" id="UP000215509"/>
    </source>
</evidence>
<protein>
    <submittedName>
        <fullName evidence="1">YhcH/YjgK/YiaL family protein</fullName>
    </submittedName>
</protein>
<dbReference type="SUPFAM" id="SSF51197">
    <property type="entry name" value="Clavaminate synthase-like"/>
    <property type="match status" value="1"/>
</dbReference>
<dbReference type="RefSeq" id="WP_094017140.1">
    <property type="nucleotide sequence ID" value="NZ_NMQW01000035.1"/>
</dbReference>
<sequence>MIFGDMAHYEQEKATYSGHIRKGLEAIVSMGLAEKAAGKYEIDGELMFALVQELETEPAAKRRPESHEKYADIQLLVSGEEAIGVAKYSAELPVQEDMLGTRDIVFYERADNEFNLLLRPGQFAVFYPSDVHRPCCNVNGPSAVKKIVVKIHKQLWNA</sequence>
<name>A0A229UKY4_9BACL</name>
<dbReference type="AlphaFoldDB" id="A0A229UKY4"/>
<comment type="caution">
    <text evidence="1">The sequence shown here is derived from an EMBL/GenBank/DDBJ whole genome shotgun (WGS) entry which is preliminary data.</text>
</comment>
<gene>
    <name evidence="1" type="ORF">CF651_22560</name>
</gene>
<dbReference type="PANTHER" id="PTHR34986:SF1">
    <property type="entry name" value="PROTEIN YIAL"/>
    <property type="match status" value="1"/>
</dbReference>
<dbReference type="InterPro" id="IPR004375">
    <property type="entry name" value="NanQ/TabA/YiaL"/>
</dbReference>
<dbReference type="Proteomes" id="UP000215509">
    <property type="component" value="Unassembled WGS sequence"/>
</dbReference>
<dbReference type="Gene3D" id="2.60.120.370">
    <property type="entry name" value="YhcH/YjgK/YiaL"/>
    <property type="match status" value="1"/>
</dbReference>
<keyword evidence="2" id="KW-1185">Reference proteome</keyword>
<dbReference type="PANTHER" id="PTHR34986">
    <property type="entry name" value="EVOLVED BETA-GALACTOSIDASE SUBUNIT BETA"/>
    <property type="match status" value="1"/>
</dbReference>
<dbReference type="OrthoDB" id="9792756at2"/>
<dbReference type="InterPro" id="IPR037012">
    <property type="entry name" value="NanQ/TabA/YiaL_sf"/>
</dbReference>
<dbReference type="GO" id="GO:0005829">
    <property type="term" value="C:cytosol"/>
    <property type="evidence" value="ECO:0007669"/>
    <property type="project" value="TreeGrafter"/>
</dbReference>
<evidence type="ECO:0000313" key="1">
    <source>
        <dbReference type="EMBL" id="OXM84031.1"/>
    </source>
</evidence>
<dbReference type="NCBIfam" id="TIGR00022">
    <property type="entry name" value="YhcH/YjgK/YiaL family protein"/>
    <property type="match status" value="1"/>
</dbReference>
<accession>A0A229UKY4</accession>